<dbReference type="GO" id="GO:0030527">
    <property type="term" value="F:structural constituent of chromatin"/>
    <property type="evidence" value="ECO:0007669"/>
    <property type="project" value="InterPro"/>
</dbReference>
<dbReference type="GO" id="GO:0046982">
    <property type="term" value="F:protein heterodimerization activity"/>
    <property type="evidence" value="ECO:0007669"/>
    <property type="project" value="InterPro"/>
</dbReference>
<evidence type="ECO:0000256" key="9">
    <source>
        <dbReference type="SAM" id="MobiDB-lite"/>
    </source>
</evidence>
<dbReference type="GO" id="GO:0000786">
    <property type="term" value="C:nucleosome"/>
    <property type="evidence" value="ECO:0007669"/>
    <property type="project" value="UniProtKB-KW"/>
</dbReference>
<dbReference type="SUPFAM" id="SSF47113">
    <property type="entry name" value="Histone-fold"/>
    <property type="match status" value="1"/>
</dbReference>
<feature type="compositionally biased region" description="Polar residues" evidence="9">
    <location>
        <begin position="1"/>
        <end position="29"/>
    </location>
</feature>
<dbReference type="SMART" id="SM00417">
    <property type="entry name" value="H4"/>
    <property type="match status" value="1"/>
</dbReference>
<evidence type="ECO:0000256" key="4">
    <source>
        <dbReference type="ARBA" id="ARBA00022454"/>
    </source>
</evidence>
<feature type="compositionally biased region" description="Polar residues" evidence="9">
    <location>
        <begin position="52"/>
        <end position="64"/>
    </location>
</feature>
<comment type="subunit">
    <text evidence="8">The nucleosome is a histone octamer containing two molecules each of H2A, H2B, H3 and H4 assembled in one H3-H4 heterotetramer and two H2A-H2B heterodimers. The octamer wraps approximately 147 bp of DNA.</text>
</comment>
<feature type="compositionally biased region" description="Basic and acidic residues" evidence="9">
    <location>
        <begin position="139"/>
        <end position="148"/>
    </location>
</feature>
<feature type="region of interest" description="Disordered" evidence="9">
    <location>
        <begin position="112"/>
        <end position="148"/>
    </location>
</feature>
<dbReference type="InterPro" id="IPR001951">
    <property type="entry name" value="Histone_H4"/>
</dbReference>
<keyword evidence="11" id="KW-1185">Reference proteome</keyword>
<dbReference type="PRINTS" id="PR00623">
    <property type="entry name" value="HISTONEH4"/>
</dbReference>
<evidence type="ECO:0000313" key="10">
    <source>
        <dbReference type="EMBL" id="KAG2653089.1"/>
    </source>
</evidence>
<evidence type="ECO:0000256" key="6">
    <source>
        <dbReference type="ARBA" id="ARBA00023242"/>
    </source>
</evidence>
<gene>
    <name evidence="10" type="ORF">PVAP13_1NG426795</name>
</gene>
<keyword evidence="6 8" id="KW-0539">Nucleus</keyword>
<reference evidence="10" key="1">
    <citation type="submission" date="2020-05" db="EMBL/GenBank/DDBJ databases">
        <title>WGS assembly of Panicum virgatum.</title>
        <authorList>
            <person name="Lovell J.T."/>
            <person name="Jenkins J."/>
            <person name="Shu S."/>
            <person name="Juenger T.E."/>
            <person name="Schmutz J."/>
        </authorList>
    </citation>
    <scope>NUCLEOTIDE SEQUENCE</scope>
    <source>
        <strain evidence="10">AP13</strain>
    </source>
</reference>
<evidence type="ECO:0000256" key="1">
    <source>
        <dbReference type="ARBA" id="ARBA00004123"/>
    </source>
</evidence>
<accession>A0A8T0XCF6</accession>
<dbReference type="GO" id="GO:0005634">
    <property type="term" value="C:nucleus"/>
    <property type="evidence" value="ECO:0007669"/>
    <property type="project" value="UniProtKB-SubCell"/>
</dbReference>
<comment type="subcellular location">
    <subcellularLocation>
        <location evidence="2">Chromosome</location>
    </subcellularLocation>
    <subcellularLocation>
        <location evidence="1">Nucleus</location>
    </subcellularLocation>
</comment>
<sequence>MPTNLTPRIDPSTSTIHSNSTKTYPTLQPRSDVPNAPIHQTIPPKSSPPAQIPQSRSPPKSSPINPTPNPPLHRTWPPATARQLDNSAKSLVVAVLFLSGFGDVWARQGRQGAGQGRCQAPPQGAPRQHPPRQHPRYHQAGDREAGDEGGMKRIFGIIYEETRRVLKIFLENVIRDAVTYTENARRKTVTVMDVVYTLKRQGRTLYGFGG</sequence>
<dbReference type="AlphaFoldDB" id="A0A8T0XCF6"/>
<feature type="compositionally biased region" description="Low complexity" evidence="9">
    <location>
        <begin position="112"/>
        <end position="127"/>
    </location>
</feature>
<keyword evidence="7 8" id="KW-0544">Nucleosome core</keyword>
<evidence type="ECO:0000256" key="5">
    <source>
        <dbReference type="ARBA" id="ARBA00023125"/>
    </source>
</evidence>
<dbReference type="CDD" id="cd22912">
    <property type="entry name" value="HFD_H4"/>
    <property type="match status" value="1"/>
</dbReference>
<evidence type="ECO:0000256" key="3">
    <source>
        <dbReference type="ARBA" id="ARBA00006564"/>
    </source>
</evidence>
<comment type="similarity">
    <text evidence="3 8">Belongs to the histone H4 family.</text>
</comment>
<name>A0A8T0XCF6_PANVG</name>
<evidence type="ECO:0000256" key="8">
    <source>
        <dbReference type="RuleBase" id="RU000528"/>
    </source>
</evidence>
<protein>
    <recommendedName>
        <fullName evidence="8">Histone H4</fullName>
    </recommendedName>
</protein>
<dbReference type="Gene3D" id="1.10.20.10">
    <property type="entry name" value="Histone, subunit A"/>
    <property type="match status" value="1"/>
</dbReference>
<keyword evidence="4 8" id="KW-0158">Chromosome</keyword>
<evidence type="ECO:0000256" key="7">
    <source>
        <dbReference type="ARBA" id="ARBA00023269"/>
    </source>
</evidence>
<keyword evidence="5 8" id="KW-0238">DNA-binding</keyword>
<organism evidence="10 11">
    <name type="scientific">Panicum virgatum</name>
    <name type="common">Blackwell switchgrass</name>
    <dbReference type="NCBI Taxonomy" id="38727"/>
    <lineage>
        <taxon>Eukaryota</taxon>
        <taxon>Viridiplantae</taxon>
        <taxon>Streptophyta</taxon>
        <taxon>Embryophyta</taxon>
        <taxon>Tracheophyta</taxon>
        <taxon>Spermatophyta</taxon>
        <taxon>Magnoliopsida</taxon>
        <taxon>Liliopsida</taxon>
        <taxon>Poales</taxon>
        <taxon>Poaceae</taxon>
        <taxon>PACMAD clade</taxon>
        <taxon>Panicoideae</taxon>
        <taxon>Panicodae</taxon>
        <taxon>Paniceae</taxon>
        <taxon>Panicinae</taxon>
        <taxon>Panicum</taxon>
        <taxon>Panicum sect. Hiantes</taxon>
    </lineage>
</organism>
<dbReference type="InterPro" id="IPR009072">
    <property type="entry name" value="Histone-fold"/>
</dbReference>
<dbReference type="GO" id="GO:0003677">
    <property type="term" value="F:DNA binding"/>
    <property type="evidence" value="ECO:0007669"/>
    <property type="project" value="UniProtKB-KW"/>
</dbReference>
<dbReference type="Proteomes" id="UP000823388">
    <property type="component" value="Chromosome 1N"/>
</dbReference>
<feature type="region of interest" description="Disordered" evidence="9">
    <location>
        <begin position="1"/>
        <end position="79"/>
    </location>
</feature>
<dbReference type="PANTHER" id="PTHR10484">
    <property type="entry name" value="HISTONE H4"/>
    <property type="match status" value="1"/>
</dbReference>
<proteinExistence type="inferred from homology"/>
<evidence type="ECO:0000313" key="11">
    <source>
        <dbReference type="Proteomes" id="UP000823388"/>
    </source>
</evidence>
<comment type="caution">
    <text evidence="10">The sequence shown here is derived from an EMBL/GenBank/DDBJ whole genome shotgun (WGS) entry which is preliminary data.</text>
</comment>
<comment type="function">
    <text evidence="8">Core component of nucleosome. Nucleosomes wrap and compact DNA into chromatin, limiting DNA accessibility to the cellular machineries which require DNA as a template. Histones thereby play a central role in transcription regulation, DNA repair, DNA replication and chromosomal stability. DNA accessibility is regulated via a complex set of post-translational modifications of histones, also called histone code, and nucleosome remodeling.</text>
</comment>
<dbReference type="EMBL" id="CM029038">
    <property type="protein sequence ID" value="KAG2653089.1"/>
    <property type="molecule type" value="Genomic_DNA"/>
</dbReference>
<evidence type="ECO:0000256" key="2">
    <source>
        <dbReference type="ARBA" id="ARBA00004286"/>
    </source>
</evidence>